<dbReference type="KEGG" id="fgl:EM308_00645"/>
<dbReference type="InterPro" id="IPR029044">
    <property type="entry name" value="Nucleotide-diphossugar_trans"/>
</dbReference>
<keyword evidence="4" id="KW-1185">Reference proteome</keyword>
<dbReference type="Gene3D" id="3.90.550.10">
    <property type="entry name" value="Spore Coat Polysaccharide Biosynthesis Protein SpsA, Chain A"/>
    <property type="match status" value="1"/>
</dbReference>
<dbReference type="EMBL" id="CP017479">
    <property type="protein sequence ID" value="AOW08131.1"/>
    <property type="molecule type" value="Genomic_DNA"/>
</dbReference>
<dbReference type="RefSeq" id="WP_070261763.1">
    <property type="nucleotide sequence ID" value="NZ_CP017479.1"/>
</dbReference>
<dbReference type="AlphaFoldDB" id="A0AAC9I1C8"/>
<dbReference type="PANTHER" id="PTHR43685:SF2">
    <property type="entry name" value="GLYCOSYLTRANSFERASE 2-LIKE DOMAIN-CONTAINING PROTEIN"/>
    <property type="match status" value="1"/>
</dbReference>
<evidence type="ECO:0000259" key="2">
    <source>
        <dbReference type="Pfam" id="PF00535"/>
    </source>
</evidence>
<accession>A0AAC9I1C8</accession>
<dbReference type="InterPro" id="IPR050834">
    <property type="entry name" value="Glycosyltransf_2"/>
</dbReference>
<gene>
    <name evidence="3" type="ORF">EM308_00645</name>
</gene>
<dbReference type="CDD" id="cd00761">
    <property type="entry name" value="Glyco_tranf_GTA_type"/>
    <property type="match status" value="1"/>
</dbReference>
<keyword evidence="1" id="KW-0472">Membrane</keyword>
<dbReference type="Pfam" id="PF00535">
    <property type="entry name" value="Glycos_transf_2"/>
    <property type="match status" value="1"/>
</dbReference>
<dbReference type="SUPFAM" id="SSF53448">
    <property type="entry name" value="Nucleotide-diphospho-sugar transferases"/>
    <property type="match status" value="1"/>
</dbReference>
<reference evidence="3 4" key="1">
    <citation type="submission" date="2016-10" db="EMBL/GenBank/DDBJ databases">
        <title>Flavobacterium gilvum sp. nov., isolated from stream water.</title>
        <authorList>
            <person name="Shin S.-K."/>
            <person name="Cho Y.-J."/>
            <person name="Yi H."/>
        </authorList>
    </citation>
    <scope>NUCLEOTIDE SEQUENCE [LARGE SCALE GENOMIC DNA]</scope>
    <source>
        <strain evidence="3 4">EM1308</strain>
    </source>
</reference>
<keyword evidence="1" id="KW-1133">Transmembrane helix</keyword>
<dbReference type="Proteomes" id="UP000175968">
    <property type="component" value="Chromosome"/>
</dbReference>
<dbReference type="InterPro" id="IPR001173">
    <property type="entry name" value="Glyco_trans_2-like"/>
</dbReference>
<evidence type="ECO:0000256" key="1">
    <source>
        <dbReference type="SAM" id="Phobius"/>
    </source>
</evidence>
<evidence type="ECO:0000313" key="4">
    <source>
        <dbReference type="Proteomes" id="UP000175968"/>
    </source>
</evidence>
<proteinExistence type="predicted"/>
<dbReference type="PANTHER" id="PTHR43685">
    <property type="entry name" value="GLYCOSYLTRANSFERASE"/>
    <property type="match status" value="1"/>
</dbReference>
<organism evidence="3 4">
    <name type="scientific">Flavobacterium gilvum</name>
    <dbReference type="NCBI Taxonomy" id="1492737"/>
    <lineage>
        <taxon>Bacteria</taxon>
        <taxon>Pseudomonadati</taxon>
        <taxon>Bacteroidota</taxon>
        <taxon>Flavobacteriia</taxon>
        <taxon>Flavobacteriales</taxon>
        <taxon>Flavobacteriaceae</taxon>
        <taxon>Flavobacterium</taxon>
    </lineage>
</organism>
<feature type="domain" description="Glycosyltransferase 2-like" evidence="2">
    <location>
        <begin position="6"/>
        <end position="128"/>
    </location>
</feature>
<keyword evidence="1" id="KW-0812">Transmembrane</keyword>
<name>A0AAC9I1C8_9FLAO</name>
<sequence>MNNLVSIIIPTYNRAYLIGETLESIIVQSHENWECIIVDDGSTDNTASLISNYIKKDNRFQYHQRPLDRKKGANACRNYGFELSKGEYLKWFDSDDIMHPNFLEKQVQVLEQKQEFDFCNSLSKKFTKSVFDANENFNPEIIFDENSICNFIIGKLFFLTPSSLWRRKFLQDKLLFDETLYNAHETDFNFRRLIEGAKFCYLEDVLFYVRRGHSSIDSESINNPFSLQSQFDYFQKIFDYLNSENNFLDDVKTLQLKKYVMYRLIHFFYQLRLILGYKECINNFKIILKNLLSLKTSIFSLVRILMGIIIILFFKKGYNLIRIKKFDIRDSL</sequence>
<feature type="transmembrane region" description="Helical" evidence="1">
    <location>
        <begin position="297"/>
        <end position="314"/>
    </location>
</feature>
<evidence type="ECO:0000313" key="3">
    <source>
        <dbReference type="EMBL" id="AOW08131.1"/>
    </source>
</evidence>
<protein>
    <recommendedName>
        <fullName evidence="2">Glycosyltransferase 2-like domain-containing protein</fullName>
    </recommendedName>
</protein>